<name>A0A835C732_9FABA</name>
<gene>
    <name evidence="2" type="ORF">G2W53_008843</name>
</gene>
<evidence type="ECO:0000256" key="1">
    <source>
        <dbReference type="SAM" id="MobiDB-lite"/>
    </source>
</evidence>
<keyword evidence="3" id="KW-1185">Reference proteome</keyword>
<comment type="caution">
    <text evidence="2">The sequence shown here is derived from an EMBL/GenBank/DDBJ whole genome shotgun (WGS) entry which is preliminary data.</text>
</comment>
<dbReference type="Pfam" id="PF14968">
    <property type="entry name" value="CCDC84"/>
    <property type="match status" value="1"/>
</dbReference>
<dbReference type="InterPro" id="IPR028015">
    <property type="entry name" value="CCDC84-like"/>
</dbReference>
<protein>
    <submittedName>
        <fullName evidence="2">TITAN-like protein isoform X1</fullName>
    </submittedName>
</protein>
<reference evidence="2" key="1">
    <citation type="submission" date="2020-09" db="EMBL/GenBank/DDBJ databases">
        <title>Genome-Enabled Discovery of Anthraquinone Biosynthesis in Senna tora.</title>
        <authorList>
            <person name="Kang S.-H."/>
            <person name="Pandey R.P."/>
            <person name="Lee C.-M."/>
            <person name="Sim J.-S."/>
            <person name="Jeong J.-T."/>
            <person name="Choi B.-S."/>
            <person name="Jung M."/>
            <person name="Ginzburg D."/>
            <person name="Zhao K."/>
            <person name="Won S.Y."/>
            <person name="Oh T.-J."/>
            <person name="Yu Y."/>
            <person name="Kim N.-H."/>
            <person name="Lee O.R."/>
            <person name="Lee T.-H."/>
            <person name="Bashyal P."/>
            <person name="Kim T.-S."/>
            <person name="Lee W.-H."/>
            <person name="Kawkins C."/>
            <person name="Kim C.-K."/>
            <person name="Kim J.S."/>
            <person name="Ahn B.O."/>
            <person name="Rhee S.Y."/>
            <person name="Sohng J.K."/>
        </authorList>
    </citation>
    <scope>NUCLEOTIDE SEQUENCE</scope>
    <source>
        <tissue evidence="2">Leaf</tissue>
    </source>
</reference>
<dbReference type="OrthoDB" id="1892805at2759"/>
<dbReference type="PANTHER" id="PTHR31198">
    <property type="entry name" value="COILED-COIL DOMAIN-CONTAINING PROTEIN 84"/>
    <property type="match status" value="1"/>
</dbReference>
<organism evidence="2 3">
    <name type="scientific">Senna tora</name>
    <dbReference type="NCBI Taxonomy" id="362788"/>
    <lineage>
        <taxon>Eukaryota</taxon>
        <taxon>Viridiplantae</taxon>
        <taxon>Streptophyta</taxon>
        <taxon>Embryophyta</taxon>
        <taxon>Tracheophyta</taxon>
        <taxon>Spermatophyta</taxon>
        <taxon>Magnoliopsida</taxon>
        <taxon>eudicotyledons</taxon>
        <taxon>Gunneridae</taxon>
        <taxon>Pentapetalae</taxon>
        <taxon>rosids</taxon>
        <taxon>fabids</taxon>
        <taxon>Fabales</taxon>
        <taxon>Fabaceae</taxon>
        <taxon>Caesalpinioideae</taxon>
        <taxon>Cassia clade</taxon>
        <taxon>Senna</taxon>
    </lineage>
</organism>
<sequence>MGEQLNSKESNPKIESKKQGGINSCTKKNSEFEFCKVCNLNHNQGLRHKYFPNHKKSLSTFLSRFHKKVSDIRFFLKNPISLRSEHASRNRFWCVFCDADVEELASSFACANAINHLASVNHLKNLKHFFWKYGGAMDKLETFTVSDADVAKWEKKCMNLQEEAVSSSEKCHGAEVRPSSDIHNQLNYGNIDKFDISYSHSHSVKSHPSNGVLPLQYYTNEYQVSNSEISSVRNACPISHDNTYSRHLETCSGADSFNSKDFAVEMSCRALPCSGRQWSSDGCSSSQGVSKDGTMLSTESSYQGVQVLTQITSVLTENPGGNVHSGAPPPWFEATEGIQINAKPISGDLVSSLNKSGNSKKLNPKRVGAAWAEKRKIEMEMEKRGETVNQCDANWLPNFGRVWQSGSRKESRKEFEREKQKLFKLEVEPEIPIKIQPYVSKRMRMDTNGGHTSGILRNWSDISYSATISLWTSTSSHHRGTPKKTISLCIFGLVGAQVEFCLASLSSWVILQEDGVTCCIHRREGKILWLKPEYKETSLRIQFQVHVGQLYCVEDLEKDQTSHGKKMK</sequence>
<dbReference type="EMBL" id="JAAIUW010000004">
    <property type="protein sequence ID" value="KAF7833984.1"/>
    <property type="molecule type" value="Genomic_DNA"/>
</dbReference>
<evidence type="ECO:0000313" key="3">
    <source>
        <dbReference type="Proteomes" id="UP000634136"/>
    </source>
</evidence>
<dbReference type="PANTHER" id="PTHR31198:SF1">
    <property type="entry name" value="CENTROSOMAL AT-AC SPLICING FACTOR"/>
    <property type="match status" value="1"/>
</dbReference>
<evidence type="ECO:0000313" key="2">
    <source>
        <dbReference type="EMBL" id="KAF7833984.1"/>
    </source>
</evidence>
<proteinExistence type="predicted"/>
<feature type="region of interest" description="Disordered" evidence="1">
    <location>
        <begin position="1"/>
        <end position="22"/>
    </location>
</feature>
<accession>A0A835C732</accession>
<dbReference type="Proteomes" id="UP000634136">
    <property type="component" value="Unassembled WGS sequence"/>
</dbReference>
<dbReference type="AlphaFoldDB" id="A0A835C732"/>